<accession>A0ACC2NF78</accession>
<evidence type="ECO:0000313" key="2">
    <source>
        <dbReference type="Proteomes" id="UP001239111"/>
    </source>
</evidence>
<proteinExistence type="predicted"/>
<dbReference type="Proteomes" id="UP001239111">
    <property type="component" value="Chromosome 3"/>
</dbReference>
<comment type="caution">
    <text evidence="1">The sequence shown here is derived from an EMBL/GenBank/DDBJ whole genome shotgun (WGS) entry which is preliminary data.</text>
</comment>
<sequence>MQPRLLVFGTIIETSIVLFLLTLQVTSIEVSPRFTECNSNEEPHACVDIKECRYFMYLLRMNPITGWRSVFTNICSTDQTNRRVCCPIEKNNNDGNKKPIESLMKPLSEIEEFHPYPSTASETKPSMGPIKFPQLNGFECGISDRRSDRIVGGAESTKGAWPWIASLGYVESEGIKFLCGGTLISSRHIVTAAHCVHSKKNLQLVRLGDHDLSSYYDNARAVELRIERQICHPNYKPSTGENDIAILRLQDEVRFSDYVRPICLPNNDNSLSGNLAGNLPYVAGWGSTYFNGPPSSTLLEAQVPIVDIRDCQKAYRMFRGNLIDDRIICAGYKQGGKDACQGDSGGPLMIPRHSRFYLIGIVSNGYKCAEPGYPGVYTKITSFLDFIASNMC</sequence>
<gene>
    <name evidence="1" type="ORF">QAD02_001071</name>
</gene>
<name>A0ACC2NF78_9HYME</name>
<reference evidence="1" key="1">
    <citation type="submission" date="2023-04" db="EMBL/GenBank/DDBJ databases">
        <title>A chromosome-level genome assembly of the parasitoid wasp Eretmocerus hayati.</title>
        <authorList>
            <person name="Zhong Y."/>
            <person name="Liu S."/>
            <person name="Liu Y."/>
        </authorList>
    </citation>
    <scope>NUCLEOTIDE SEQUENCE</scope>
    <source>
        <strain evidence="1">ZJU_SS_LIU_2023</strain>
    </source>
</reference>
<dbReference type="EMBL" id="CM056743">
    <property type="protein sequence ID" value="KAJ8669812.1"/>
    <property type="molecule type" value="Genomic_DNA"/>
</dbReference>
<protein>
    <submittedName>
        <fullName evidence="1">Uncharacterized protein</fullName>
    </submittedName>
</protein>
<organism evidence="1 2">
    <name type="scientific">Eretmocerus hayati</name>
    <dbReference type="NCBI Taxonomy" id="131215"/>
    <lineage>
        <taxon>Eukaryota</taxon>
        <taxon>Metazoa</taxon>
        <taxon>Ecdysozoa</taxon>
        <taxon>Arthropoda</taxon>
        <taxon>Hexapoda</taxon>
        <taxon>Insecta</taxon>
        <taxon>Pterygota</taxon>
        <taxon>Neoptera</taxon>
        <taxon>Endopterygota</taxon>
        <taxon>Hymenoptera</taxon>
        <taxon>Apocrita</taxon>
        <taxon>Proctotrupomorpha</taxon>
        <taxon>Chalcidoidea</taxon>
        <taxon>Aphelinidae</taxon>
        <taxon>Aphelininae</taxon>
        <taxon>Eretmocerus</taxon>
    </lineage>
</organism>
<evidence type="ECO:0000313" key="1">
    <source>
        <dbReference type="EMBL" id="KAJ8669812.1"/>
    </source>
</evidence>
<keyword evidence="2" id="KW-1185">Reference proteome</keyword>